<dbReference type="InterPro" id="IPR006665">
    <property type="entry name" value="OmpA-like"/>
</dbReference>
<feature type="domain" description="OmpA-like" evidence="7">
    <location>
        <begin position="102"/>
        <end position="219"/>
    </location>
</feature>
<dbReference type="RefSeq" id="WP_084057395.1">
    <property type="nucleotide sequence ID" value="NZ_FWXF01000007.1"/>
</dbReference>
<dbReference type="STRING" id="1121390.SAMN02746041_01644"/>
<evidence type="ECO:0000259" key="7">
    <source>
        <dbReference type="PROSITE" id="PS51123"/>
    </source>
</evidence>
<keyword evidence="5" id="KW-1133">Transmembrane helix</keyword>
<dbReference type="SUPFAM" id="SSF103088">
    <property type="entry name" value="OmpA-like"/>
    <property type="match status" value="1"/>
</dbReference>
<keyword evidence="5" id="KW-0812">Transmembrane</keyword>
<dbReference type="PANTHER" id="PTHR30329:SF21">
    <property type="entry name" value="LIPOPROTEIN YIAD-RELATED"/>
    <property type="match status" value="1"/>
</dbReference>
<dbReference type="Proteomes" id="UP000192783">
    <property type="component" value="Unassembled WGS sequence"/>
</dbReference>
<feature type="signal peptide" evidence="6">
    <location>
        <begin position="1"/>
        <end position="22"/>
    </location>
</feature>
<dbReference type="GO" id="GO:0009279">
    <property type="term" value="C:cell outer membrane"/>
    <property type="evidence" value="ECO:0007669"/>
    <property type="project" value="UniProtKB-SubCell"/>
</dbReference>
<evidence type="ECO:0000313" key="9">
    <source>
        <dbReference type="Proteomes" id="UP000192783"/>
    </source>
</evidence>
<dbReference type="PROSITE" id="PS51257">
    <property type="entry name" value="PROKAR_LIPOPROTEIN"/>
    <property type="match status" value="1"/>
</dbReference>
<feature type="transmembrane region" description="Helical" evidence="5">
    <location>
        <begin position="58"/>
        <end position="79"/>
    </location>
</feature>
<dbReference type="PANTHER" id="PTHR30329">
    <property type="entry name" value="STATOR ELEMENT OF FLAGELLAR MOTOR COMPLEX"/>
    <property type="match status" value="1"/>
</dbReference>
<dbReference type="InterPro" id="IPR050330">
    <property type="entry name" value="Bact_OuterMem_StrucFunc"/>
</dbReference>
<evidence type="ECO:0000313" key="8">
    <source>
        <dbReference type="EMBL" id="SMC23077.1"/>
    </source>
</evidence>
<dbReference type="Pfam" id="PF00691">
    <property type="entry name" value="OmpA"/>
    <property type="match status" value="1"/>
</dbReference>
<organism evidence="8 9">
    <name type="scientific">Desulfacinum hydrothermale DSM 13146</name>
    <dbReference type="NCBI Taxonomy" id="1121390"/>
    <lineage>
        <taxon>Bacteria</taxon>
        <taxon>Pseudomonadati</taxon>
        <taxon>Thermodesulfobacteriota</taxon>
        <taxon>Syntrophobacteria</taxon>
        <taxon>Syntrophobacterales</taxon>
        <taxon>Syntrophobacteraceae</taxon>
        <taxon>Desulfacinum</taxon>
    </lineage>
</organism>
<proteinExistence type="predicted"/>
<keyword evidence="2 4" id="KW-0472">Membrane</keyword>
<dbReference type="PROSITE" id="PS01068">
    <property type="entry name" value="OMPA_1"/>
    <property type="match status" value="1"/>
</dbReference>
<feature type="chain" id="PRO_5012031820" evidence="6">
    <location>
        <begin position="23"/>
        <end position="220"/>
    </location>
</feature>
<dbReference type="OrthoDB" id="9805566at2"/>
<accession>A0A1W1XGX9</accession>
<evidence type="ECO:0000256" key="4">
    <source>
        <dbReference type="PROSITE-ProRule" id="PRU00473"/>
    </source>
</evidence>
<dbReference type="InterPro" id="IPR036737">
    <property type="entry name" value="OmpA-like_sf"/>
</dbReference>
<dbReference type="Gene3D" id="3.30.1330.60">
    <property type="entry name" value="OmpA-like domain"/>
    <property type="match status" value="1"/>
</dbReference>
<keyword evidence="3" id="KW-0998">Cell outer membrane</keyword>
<dbReference type="InterPro" id="IPR006690">
    <property type="entry name" value="OMPA-like_CS"/>
</dbReference>
<dbReference type="PROSITE" id="PS51123">
    <property type="entry name" value="OMPA_2"/>
    <property type="match status" value="1"/>
</dbReference>
<name>A0A1W1XGX9_9BACT</name>
<gene>
    <name evidence="8" type="ORF">SAMN02746041_01644</name>
</gene>
<comment type="subcellular location">
    <subcellularLocation>
        <location evidence="1">Cell outer membrane</location>
    </subcellularLocation>
</comment>
<evidence type="ECO:0000256" key="6">
    <source>
        <dbReference type="SAM" id="SignalP"/>
    </source>
</evidence>
<dbReference type="Pfam" id="PF13488">
    <property type="entry name" value="Gly-zipper_Omp"/>
    <property type="match status" value="1"/>
</dbReference>
<dbReference type="AlphaFoldDB" id="A0A1W1XGX9"/>
<dbReference type="PRINTS" id="PR01023">
    <property type="entry name" value="NAFLGMOTY"/>
</dbReference>
<dbReference type="InterPro" id="IPR006664">
    <property type="entry name" value="OMP_bac"/>
</dbReference>
<keyword evidence="6" id="KW-0732">Signal</keyword>
<evidence type="ECO:0000256" key="3">
    <source>
        <dbReference type="ARBA" id="ARBA00023237"/>
    </source>
</evidence>
<evidence type="ECO:0000256" key="1">
    <source>
        <dbReference type="ARBA" id="ARBA00004442"/>
    </source>
</evidence>
<dbReference type="PRINTS" id="PR01021">
    <property type="entry name" value="OMPADOMAIN"/>
</dbReference>
<dbReference type="EMBL" id="FWXF01000007">
    <property type="protein sequence ID" value="SMC23077.1"/>
    <property type="molecule type" value="Genomic_DNA"/>
</dbReference>
<sequence>MKRYLASIGVLLVVLMLVSACAAPRNRTEKGAMIGTGVGAATGAVLGQAIGRDTESTLIGAAAGALVGGVAGGMIGNYMDRQEQEMRQALAGVEAASIRRDQNVLAVTFRSDVLFDYDSATLKPGAYDEIDRVARVLNNYPQTRIRVEGHTDSTGSEAYNQQLSERRAMAVKNALVGRGVNPDRIDVIGYGESKPIATNATEAGRQMNRRVNIVITPVEG</sequence>
<reference evidence="8 9" key="1">
    <citation type="submission" date="2017-04" db="EMBL/GenBank/DDBJ databases">
        <authorList>
            <person name="Afonso C.L."/>
            <person name="Miller P.J."/>
            <person name="Scott M.A."/>
            <person name="Spackman E."/>
            <person name="Goraichik I."/>
            <person name="Dimitrov K.M."/>
            <person name="Suarez D.L."/>
            <person name="Swayne D.E."/>
        </authorList>
    </citation>
    <scope>NUCLEOTIDE SEQUENCE [LARGE SCALE GENOMIC DNA]</scope>
    <source>
        <strain evidence="8 9">DSM 13146</strain>
    </source>
</reference>
<dbReference type="InterPro" id="IPR039567">
    <property type="entry name" value="Gly-zipper"/>
</dbReference>
<feature type="transmembrane region" description="Helical" evidence="5">
    <location>
        <begin position="32"/>
        <end position="51"/>
    </location>
</feature>
<evidence type="ECO:0000256" key="5">
    <source>
        <dbReference type="SAM" id="Phobius"/>
    </source>
</evidence>
<protein>
    <submittedName>
        <fullName evidence="8">Outer membrane protein OmpA</fullName>
    </submittedName>
</protein>
<keyword evidence="9" id="KW-1185">Reference proteome</keyword>
<evidence type="ECO:0000256" key="2">
    <source>
        <dbReference type="ARBA" id="ARBA00023136"/>
    </source>
</evidence>
<dbReference type="CDD" id="cd07185">
    <property type="entry name" value="OmpA_C-like"/>
    <property type="match status" value="1"/>
</dbReference>